<evidence type="ECO:0000313" key="2">
    <source>
        <dbReference type="Proteomes" id="UP000660262"/>
    </source>
</evidence>
<dbReference type="Gene3D" id="2.40.70.10">
    <property type="entry name" value="Acid Proteases"/>
    <property type="match status" value="2"/>
</dbReference>
<organism evidence="1 2">
    <name type="scientific">Pycnococcus provasolii</name>
    <dbReference type="NCBI Taxonomy" id="41880"/>
    <lineage>
        <taxon>Eukaryota</taxon>
        <taxon>Viridiplantae</taxon>
        <taxon>Chlorophyta</taxon>
        <taxon>Pseudoscourfieldiophyceae</taxon>
        <taxon>Pseudoscourfieldiales</taxon>
        <taxon>Pycnococcaceae</taxon>
        <taxon>Pycnococcus</taxon>
    </lineage>
</organism>
<proteinExistence type="predicted"/>
<protein>
    <recommendedName>
        <fullName evidence="3">Peptidase A2 domain-containing protein</fullName>
    </recommendedName>
</protein>
<accession>A0A830HVM8</accession>
<evidence type="ECO:0000313" key="1">
    <source>
        <dbReference type="EMBL" id="GHP11018.1"/>
    </source>
</evidence>
<dbReference type="InterPro" id="IPR006311">
    <property type="entry name" value="TAT_signal"/>
</dbReference>
<keyword evidence="2" id="KW-1185">Reference proteome</keyword>
<comment type="caution">
    <text evidence="1">The sequence shown here is derived from an EMBL/GenBank/DDBJ whole genome shotgun (WGS) entry which is preliminary data.</text>
</comment>
<dbReference type="OrthoDB" id="425248at2759"/>
<dbReference type="Pfam" id="PF13650">
    <property type="entry name" value="Asp_protease_2"/>
    <property type="match status" value="1"/>
</dbReference>
<dbReference type="PROSITE" id="PS51318">
    <property type="entry name" value="TAT"/>
    <property type="match status" value="1"/>
</dbReference>
<dbReference type="AlphaFoldDB" id="A0A830HVM8"/>
<reference evidence="1" key="1">
    <citation type="submission" date="2020-10" db="EMBL/GenBank/DDBJ databases">
        <title>Unveiling of a novel bifunctional photoreceptor, Dualchrome1, isolated from a cosmopolitan green alga.</title>
        <authorList>
            <person name="Suzuki S."/>
            <person name="Kawachi M."/>
        </authorList>
    </citation>
    <scope>NUCLEOTIDE SEQUENCE</scope>
    <source>
        <strain evidence="1">NIES 2893</strain>
    </source>
</reference>
<name>A0A830HVM8_9CHLO</name>
<dbReference type="EMBL" id="BNJQ01000032">
    <property type="protein sequence ID" value="GHP11018.1"/>
    <property type="molecule type" value="Genomic_DNA"/>
</dbReference>
<dbReference type="InterPro" id="IPR021109">
    <property type="entry name" value="Peptidase_aspartic_dom_sf"/>
</dbReference>
<dbReference type="Proteomes" id="UP000660262">
    <property type="component" value="Unassembled WGS sequence"/>
</dbReference>
<sequence length="423" mass="44554">MLRASAALLATFERRRRRLLKAASTTTATAATLALAAPAAADNNDTITKKKNQLLLHNNNNIDDNKSLNDLMLCAIPIHRAARSANMFGAPFASVSVSVKAKKESSLSTIDGEFMIDTGLTQALVTPSLAKEMQLAPNYSAIGAGAGGAARVDVAEVQSLRFKNAPDLELGPVAAGIADFPQEASDLRLQLNGMMGFSMLDVHDTDLDFPQSTLRFYKRGACDQIAQQAGMLPVAAASLPMSEIPGVRVLASDGSGRAVALGVLDTGSAFTCVNLAAAKMLGIKVEDDADTDTTPVAAMAVGVDGNPVMLRIARNVNIQLGGLNQMSSSAEELTWNPSVTLHLDICAVGDIPALDLLSQVAMGNAAPVVGTTPRRRRTGPAVLIGLDALERYRLVFCGGENLDKSRERTIYLQEGRRGGVAKE</sequence>
<gene>
    <name evidence="1" type="ORF">PPROV_000974800</name>
</gene>
<evidence type="ECO:0008006" key="3">
    <source>
        <dbReference type="Google" id="ProtNLM"/>
    </source>
</evidence>